<dbReference type="PANTHER" id="PTHR21000">
    <property type="entry name" value="DIHYDROXY-ACID DEHYDRATASE DAD"/>
    <property type="match status" value="1"/>
</dbReference>
<dbReference type="Pfam" id="PF24877">
    <property type="entry name" value="ILV_EDD_C"/>
    <property type="match status" value="1"/>
</dbReference>
<dbReference type="GeneID" id="35594651"/>
<dbReference type="Proteomes" id="UP000236584">
    <property type="component" value="Plasmid unnamed1"/>
</dbReference>
<dbReference type="KEGG" id="srub:C2R22_21125"/>
<proteinExistence type="inferred from homology"/>
<keyword evidence="3 15" id="KW-0028">Amino-acid biosynthesis</keyword>
<dbReference type="InterPro" id="IPR000581">
    <property type="entry name" value="ILV_EDD_N"/>
</dbReference>
<keyword evidence="4 15" id="KW-0001">2Fe-2S</keyword>
<dbReference type="FunFam" id="3.50.30.80:FF:000001">
    <property type="entry name" value="Dihydroxy-acid dehydratase"/>
    <property type="match status" value="1"/>
</dbReference>
<dbReference type="SUPFAM" id="SSF52016">
    <property type="entry name" value="LeuD/IlvD-like"/>
    <property type="match status" value="1"/>
</dbReference>
<dbReference type="AlphaFoldDB" id="A0A2I8VQA3"/>
<comment type="catalytic activity">
    <reaction evidence="11">
        <text>(2R)-2,3-dihydroxy-3-methylbutanoate = 3-methyl-2-oxobutanoate + H2O</text>
        <dbReference type="Rhea" id="RHEA:24809"/>
        <dbReference type="ChEBI" id="CHEBI:11851"/>
        <dbReference type="ChEBI" id="CHEBI:15377"/>
        <dbReference type="ChEBI" id="CHEBI:49072"/>
        <dbReference type="EC" id="4.2.1.9"/>
    </reaction>
    <physiologicalReaction direction="left-to-right" evidence="11">
        <dbReference type="Rhea" id="RHEA:24810"/>
    </physiologicalReaction>
</comment>
<keyword evidence="9 15" id="KW-0456">Lyase</keyword>
<dbReference type="GO" id="GO:0009097">
    <property type="term" value="P:isoleucine biosynthetic process"/>
    <property type="evidence" value="ECO:0007669"/>
    <property type="project" value="UniProtKB-UniRule"/>
</dbReference>
<comment type="cofactor">
    <cofactor evidence="1 15">
        <name>Mg(2+)</name>
        <dbReference type="ChEBI" id="CHEBI:18420"/>
    </cofactor>
</comment>
<dbReference type="UniPathway" id="UPA00049">
    <property type="reaction ID" value="UER00061"/>
</dbReference>
<evidence type="ECO:0000259" key="17">
    <source>
        <dbReference type="Pfam" id="PF24877"/>
    </source>
</evidence>
<dbReference type="SUPFAM" id="SSF143975">
    <property type="entry name" value="IlvD/EDD N-terminal domain-like"/>
    <property type="match status" value="1"/>
</dbReference>
<feature type="modified residue" description="N6-carboxylysine" evidence="15">
    <location>
        <position position="132"/>
    </location>
</feature>
<dbReference type="UniPathway" id="UPA00047">
    <property type="reaction ID" value="UER00057"/>
</dbReference>
<evidence type="ECO:0000256" key="3">
    <source>
        <dbReference type="ARBA" id="ARBA00022605"/>
    </source>
</evidence>
<geneLocation type="plasmid" evidence="18">
    <name>unnamed1</name>
</geneLocation>
<feature type="domain" description="Dihydroxy-acid/6-phosphogluconate dehydratase C-terminal" evidence="17">
    <location>
        <begin position="375"/>
        <end position="563"/>
    </location>
</feature>
<dbReference type="HAMAP" id="MF_00012">
    <property type="entry name" value="IlvD"/>
    <property type="match status" value="1"/>
</dbReference>
<evidence type="ECO:0000256" key="14">
    <source>
        <dbReference type="ARBA" id="ARBA00029490"/>
    </source>
</evidence>
<sequence length="572" mass="60160">MVNEPDPKSDELRSAEVTVGPRSAPARAYFRAMGYDDEDFAAPLVGIANPAADLTPCNVHLTGLADAAFDRINTVGGMPVRFGTITVSDGISMGTEGMKASLVSREHIANSVELVSFAERLDGLVTLAGCDKSLPGMMMAAVRTDLPTVFCYGGTVRPGNYRGQDVTIQDVFEGVGAHASGELSEADLNELERSACPGPGACAGMFSANTMAALSEALGLAPLGSATAPAESAERLAQVRDAGELVVDCIENDRRPSEVLSRQSFKNAIRLQVAIGGSTNGVLHLIAIAREAGIELTLEDFDRISDRIPHICNLRPGGEYTMSDLHEQGGVPIVIRRLLEAGLFDGDVMTVTGRTIETDLRRLDLPPDEDVDDPVVRPIGDPIHDRGALVVLTGNLAPGGAVLKITGSEAFRHEGTARVFEGEEPAMEWVQAGKLESGDVIVVRNEGPRGGPGMREMLGITSAVVGQGHEEDVVLVTDGRFSGATRGPMIGHVSPEAAVGGPIAAIESGDTVRVDIPNRTLGVDLSASELEERLSRWHPPQAAYTAGVLGMYATLFESASNGAITNPGLTKK</sequence>
<evidence type="ECO:0000256" key="10">
    <source>
        <dbReference type="ARBA" id="ARBA00023304"/>
    </source>
</evidence>
<feature type="binding site" evidence="15">
    <location>
        <position position="456"/>
    </location>
    <ligand>
        <name>Mg(2+)</name>
        <dbReference type="ChEBI" id="CHEBI:18420"/>
    </ligand>
</feature>
<comment type="cofactor">
    <cofactor evidence="15">
        <name>[2Fe-2S] cluster</name>
        <dbReference type="ChEBI" id="CHEBI:190135"/>
    </cofactor>
    <text evidence="15">Binds 1 [2Fe-2S] cluster per subunit. This cluster acts as a Lewis acid cofactor.</text>
</comment>
<evidence type="ECO:0000256" key="7">
    <source>
        <dbReference type="ARBA" id="ARBA00023004"/>
    </source>
</evidence>
<dbReference type="EC" id="4.2.1.9" evidence="14 15"/>
<evidence type="ECO:0000256" key="11">
    <source>
        <dbReference type="ARBA" id="ARBA00029304"/>
    </source>
</evidence>
<dbReference type="NCBIfam" id="TIGR00110">
    <property type="entry name" value="ilvD"/>
    <property type="match status" value="1"/>
</dbReference>
<comment type="pathway">
    <text evidence="13 15">Amino-acid biosynthesis; L-isoleucine biosynthesis; L-isoleucine from 2-oxobutanoate: step 3/4.</text>
</comment>
<evidence type="ECO:0000256" key="13">
    <source>
        <dbReference type="ARBA" id="ARBA00029437"/>
    </source>
</evidence>
<keyword evidence="6 15" id="KW-0460">Magnesium</keyword>
<feature type="binding site" evidence="15">
    <location>
        <position position="57"/>
    </location>
    <ligand>
        <name>[2Fe-2S] cluster</name>
        <dbReference type="ChEBI" id="CHEBI:190135"/>
    </ligand>
</feature>
<keyword evidence="8 15" id="KW-0411">Iron-sulfur</keyword>
<evidence type="ECO:0000256" key="1">
    <source>
        <dbReference type="ARBA" id="ARBA00001946"/>
    </source>
</evidence>
<dbReference type="InterPro" id="IPR004404">
    <property type="entry name" value="DihydroxyA_deHydtase"/>
</dbReference>
<evidence type="ECO:0000256" key="8">
    <source>
        <dbReference type="ARBA" id="ARBA00023014"/>
    </source>
</evidence>
<dbReference type="GO" id="GO:0051537">
    <property type="term" value="F:2 iron, 2 sulfur cluster binding"/>
    <property type="evidence" value="ECO:0007669"/>
    <property type="project" value="UniProtKB-UniRule"/>
</dbReference>
<evidence type="ECO:0000256" key="6">
    <source>
        <dbReference type="ARBA" id="ARBA00022842"/>
    </source>
</evidence>
<dbReference type="EMBL" id="CP026310">
    <property type="protein sequence ID" value="AUV84098.1"/>
    <property type="molecule type" value="Genomic_DNA"/>
</dbReference>
<dbReference type="GO" id="GO:0000287">
    <property type="term" value="F:magnesium ion binding"/>
    <property type="evidence" value="ECO:0007669"/>
    <property type="project" value="UniProtKB-UniRule"/>
</dbReference>
<evidence type="ECO:0000259" key="16">
    <source>
        <dbReference type="Pfam" id="PF00920"/>
    </source>
</evidence>
<dbReference type="OrthoDB" id="8674at2157"/>
<organism evidence="18 19">
    <name type="scientific">Salinigranum rubrum</name>
    <dbReference type="NCBI Taxonomy" id="755307"/>
    <lineage>
        <taxon>Archaea</taxon>
        <taxon>Methanobacteriati</taxon>
        <taxon>Methanobacteriota</taxon>
        <taxon>Stenosarchaea group</taxon>
        <taxon>Halobacteria</taxon>
        <taxon>Halobacteriales</taxon>
        <taxon>Haloferacaceae</taxon>
        <taxon>Salinigranum</taxon>
    </lineage>
</organism>
<feature type="active site" description="Proton acceptor" evidence="15">
    <location>
        <position position="482"/>
    </location>
</feature>
<dbReference type="InterPro" id="IPR020558">
    <property type="entry name" value="DiOHA_6PGluconate_deHydtase_CS"/>
</dbReference>
<evidence type="ECO:0000256" key="5">
    <source>
        <dbReference type="ARBA" id="ARBA00022723"/>
    </source>
</evidence>
<comment type="pathway">
    <text evidence="12 15">Amino-acid biosynthesis; L-valine biosynthesis; L-valine from pyruvate: step 3/4.</text>
</comment>
<keyword evidence="7 15" id="KW-0408">Iron</keyword>
<evidence type="ECO:0000256" key="2">
    <source>
        <dbReference type="ARBA" id="ARBA00006486"/>
    </source>
</evidence>
<dbReference type="PANTHER" id="PTHR21000:SF5">
    <property type="entry name" value="DIHYDROXY-ACID DEHYDRATASE, MITOCHONDRIAL"/>
    <property type="match status" value="1"/>
</dbReference>
<dbReference type="RefSeq" id="WP_103427787.1">
    <property type="nucleotide sequence ID" value="NZ_CP026310.1"/>
</dbReference>
<comment type="subunit">
    <text evidence="15">Homodimer.</text>
</comment>
<dbReference type="PROSITE" id="PS00886">
    <property type="entry name" value="ILVD_EDD_1"/>
    <property type="match status" value="1"/>
</dbReference>
<accession>A0A2I8VQA3</accession>
<dbReference type="InterPro" id="IPR050165">
    <property type="entry name" value="DHAD_IlvD/Edd"/>
</dbReference>
<comment type="function">
    <text evidence="15">Functions in the biosynthesis of branched-chain amino acids. Catalyzes the dehydration of (2R,3R)-2,3-dihydroxy-3-methylpentanoate (2,3-dihydroxy-3-methylvalerate) into 2-oxo-3-methylpentanoate (2-oxo-3-methylvalerate) and of (2R)-2,3-dihydroxy-3-methylbutanoate (2,3-dihydroxyisovalerate) into 2-oxo-3-methylbutanoate (2-oxoisovalerate), the penultimate precursor to L-isoleucine and L-valine, respectively.</text>
</comment>
<evidence type="ECO:0000256" key="12">
    <source>
        <dbReference type="ARBA" id="ARBA00029436"/>
    </source>
</evidence>
<comment type="similarity">
    <text evidence="2 15">Belongs to the IlvD/Edd family.</text>
</comment>
<dbReference type="InterPro" id="IPR037237">
    <property type="entry name" value="IlvD/EDD_N"/>
</dbReference>
<reference evidence="18 19" key="1">
    <citation type="submission" date="2018-01" db="EMBL/GenBank/DDBJ databases">
        <title>Complete genome sequence of Salinigranum rubrum GX10T, an extremely halophilic archaeon isolated from a marine solar saltern.</title>
        <authorList>
            <person name="Han S."/>
        </authorList>
    </citation>
    <scope>NUCLEOTIDE SEQUENCE [LARGE SCALE GENOMIC DNA]</scope>
    <source>
        <strain evidence="18 19">GX10</strain>
        <plasmid evidence="19">Plasmid unnamed1</plasmid>
    </source>
</reference>
<evidence type="ECO:0000313" key="19">
    <source>
        <dbReference type="Proteomes" id="UP000236584"/>
    </source>
</evidence>
<dbReference type="Pfam" id="PF00920">
    <property type="entry name" value="ILVD_EDD_N"/>
    <property type="match status" value="1"/>
</dbReference>
<keyword evidence="10 15" id="KW-0100">Branched-chain amino acid biosynthesis</keyword>
<feature type="binding site" evidence="15">
    <location>
        <position position="89"/>
    </location>
    <ligand>
        <name>Mg(2+)</name>
        <dbReference type="ChEBI" id="CHEBI:18420"/>
    </ligand>
</feature>
<evidence type="ECO:0000256" key="4">
    <source>
        <dbReference type="ARBA" id="ARBA00022714"/>
    </source>
</evidence>
<dbReference type="GO" id="GO:0009099">
    <property type="term" value="P:L-valine biosynthetic process"/>
    <property type="evidence" value="ECO:0007669"/>
    <property type="project" value="UniProtKB-UniRule"/>
</dbReference>
<feature type="binding site" evidence="15">
    <location>
        <position position="131"/>
    </location>
    <ligand>
        <name>Mg(2+)</name>
        <dbReference type="ChEBI" id="CHEBI:18420"/>
    </ligand>
</feature>
<feature type="domain" description="Dihydroxy-acid/6-phosphogluconate dehydratase N-terminal" evidence="16">
    <location>
        <begin position="43"/>
        <end position="357"/>
    </location>
</feature>
<comment type="caution">
    <text evidence="15">Lacks conserved residue(s) required for the propagation of feature annotation.</text>
</comment>
<dbReference type="GO" id="GO:0004160">
    <property type="term" value="F:dihydroxy-acid dehydratase activity"/>
    <property type="evidence" value="ECO:0007669"/>
    <property type="project" value="UniProtKB-UniRule"/>
</dbReference>
<evidence type="ECO:0000256" key="15">
    <source>
        <dbReference type="HAMAP-Rule" id="MF_00012"/>
    </source>
</evidence>
<keyword evidence="18" id="KW-0614">Plasmid</keyword>
<feature type="binding site" description="via carbamate group" evidence="15">
    <location>
        <position position="132"/>
    </location>
    <ligand>
        <name>Mg(2+)</name>
        <dbReference type="ChEBI" id="CHEBI:18420"/>
    </ligand>
</feature>
<keyword evidence="5 15" id="KW-0479">Metal-binding</keyword>
<comment type="catalytic activity">
    <reaction evidence="15">
        <text>(2R,3R)-2,3-dihydroxy-3-methylpentanoate = (S)-3-methyl-2-oxopentanoate + H2O</text>
        <dbReference type="Rhea" id="RHEA:27694"/>
        <dbReference type="ChEBI" id="CHEBI:15377"/>
        <dbReference type="ChEBI" id="CHEBI:35146"/>
        <dbReference type="ChEBI" id="CHEBI:49258"/>
        <dbReference type="EC" id="4.2.1.9"/>
    </reaction>
</comment>
<dbReference type="InterPro" id="IPR042096">
    <property type="entry name" value="Dihydro-acid_dehy_C"/>
</dbReference>
<dbReference type="InterPro" id="IPR056740">
    <property type="entry name" value="ILV_EDD_C"/>
</dbReference>
<dbReference type="NCBIfam" id="NF002068">
    <property type="entry name" value="PRK00911.1"/>
    <property type="match status" value="1"/>
</dbReference>
<gene>
    <name evidence="15 18" type="primary">ilvD</name>
    <name evidence="18" type="ORF">C2R22_21125</name>
</gene>
<evidence type="ECO:0000313" key="18">
    <source>
        <dbReference type="EMBL" id="AUV84098.1"/>
    </source>
</evidence>
<name>A0A2I8VQA3_9EURY</name>
<evidence type="ECO:0000256" key="9">
    <source>
        <dbReference type="ARBA" id="ARBA00023239"/>
    </source>
</evidence>
<keyword evidence="19" id="KW-1185">Reference proteome</keyword>
<dbReference type="Gene3D" id="3.50.30.80">
    <property type="entry name" value="IlvD/EDD C-terminal domain-like"/>
    <property type="match status" value="1"/>
</dbReference>
<protein>
    <recommendedName>
        <fullName evidence="14 15">Dihydroxy-acid dehydratase</fullName>
        <shortName evidence="15">DAD</shortName>
        <ecNumber evidence="14 15">4.2.1.9</ecNumber>
    </recommendedName>
</protein>